<dbReference type="OrthoDB" id="9801228at2"/>
<dbReference type="InterPro" id="IPR050322">
    <property type="entry name" value="Fe-S_cluster_asmbl/transfer"/>
</dbReference>
<keyword evidence="4" id="KW-1185">Reference proteome</keyword>
<dbReference type="PANTHER" id="PTHR10072:SF41">
    <property type="entry name" value="IRON-SULFUR CLUSTER ASSEMBLY 1 HOMOLOG, MITOCHONDRIAL"/>
    <property type="match status" value="1"/>
</dbReference>
<dbReference type="PANTHER" id="PTHR10072">
    <property type="entry name" value="IRON-SULFUR CLUSTER ASSEMBLY PROTEIN"/>
    <property type="match status" value="1"/>
</dbReference>
<accession>A0A2U2AH98</accession>
<evidence type="ECO:0000259" key="2">
    <source>
        <dbReference type="Pfam" id="PF01521"/>
    </source>
</evidence>
<organism evidence="3 4">
    <name type="scientific">Ignatzschineria ureiclastica</name>
    <dbReference type="NCBI Taxonomy" id="472582"/>
    <lineage>
        <taxon>Bacteria</taxon>
        <taxon>Pseudomonadati</taxon>
        <taxon>Pseudomonadota</taxon>
        <taxon>Gammaproteobacteria</taxon>
        <taxon>Cardiobacteriales</taxon>
        <taxon>Ignatzschineriaceae</taxon>
        <taxon>Ignatzschineria</taxon>
    </lineage>
</organism>
<dbReference type="NCBIfam" id="TIGR00049">
    <property type="entry name" value="iron-sulfur cluster assembly accessory protein"/>
    <property type="match status" value="1"/>
</dbReference>
<name>A0A2U2AH98_9GAMM</name>
<dbReference type="EMBL" id="QEWQ01000001">
    <property type="protein sequence ID" value="PWD82032.1"/>
    <property type="molecule type" value="Genomic_DNA"/>
</dbReference>
<reference evidence="4" key="1">
    <citation type="submission" date="2018-05" db="EMBL/GenBank/DDBJ databases">
        <title>Ignatzschineria dubaiensis sp. nov., isolated from necrotic foot tissues of dromedaries (Camelus dromedarius) and associated maggots in Dubai, United Arab Emirates.</title>
        <authorList>
            <person name="Tsang C.C."/>
            <person name="Tang J.Y.M."/>
            <person name="Fong J.Y.H."/>
            <person name="Kinne J."/>
            <person name="Lee H.H."/>
            <person name="Joseph M."/>
            <person name="Jose S."/>
            <person name="Schuster R.K."/>
            <person name="Tang Y."/>
            <person name="Sivakumar S."/>
            <person name="Chen J.H.K."/>
            <person name="Teng J.L.L."/>
            <person name="Lau S.K.P."/>
            <person name="Wernery U."/>
            <person name="Woo P.C.Y."/>
        </authorList>
    </citation>
    <scope>NUCLEOTIDE SEQUENCE [LARGE SCALE GENOMIC DNA]</scope>
    <source>
        <strain evidence="4">KCTC 22644</strain>
    </source>
</reference>
<evidence type="ECO:0000313" key="3">
    <source>
        <dbReference type="EMBL" id="PWD82032.1"/>
    </source>
</evidence>
<dbReference type="InterPro" id="IPR016092">
    <property type="entry name" value="ATAP"/>
</dbReference>
<dbReference type="GO" id="GO:0016226">
    <property type="term" value="P:iron-sulfur cluster assembly"/>
    <property type="evidence" value="ECO:0007669"/>
    <property type="project" value="InterPro"/>
</dbReference>
<evidence type="ECO:0000256" key="1">
    <source>
        <dbReference type="ARBA" id="ARBA00006718"/>
    </source>
</evidence>
<dbReference type="Proteomes" id="UP000245020">
    <property type="component" value="Unassembled WGS sequence"/>
</dbReference>
<dbReference type="GO" id="GO:0051537">
    <property type="term" value="F:2 iron, 2 sulfur cluster binding"/>
    <property type="evidence" value="ECO:0007669"/>
    <property type="project" value="TreeGrafter"/>
</dbReference>
<feature type="domain" description="Core" evidence="2">
    <location>
        <begin position="2"/>
        <end position="101"/>
    </location>
</feature>
<dbReference type="InterPro" id="IPR000361">
    <property type="entry name" value="ATAP_core_dom"/>
</dbReference>
<dbReference type="RefSeq" id="WP_109188632.1">
    <property type="nucleotide sequence ID" value="NZ_BMYA01000001.1"/>
</dbReference>
<comment type="similarity">
    <text evidence="1">Belongs to the HesB/IscA family.</text>
</comment>
<sequence>MFTVTDAAKTQLVKNLEGSSAEAIRVALQKSGCSGYKYYIDFCDQVNDRVEILLESPIMVVADKEILPYLQNVTLDYIQDGINRMFKFSNPDAKAECGCGESFML</sequence>
<gene>
    <name evidence="3" type="ORF">DC083_02275</name>
</gene>
<dbReference type="GO" id="GO:0005737">
    <property type="term" value="C:cytoplasm"/>
    <property type="evidence" value="ECO:0007669"/>
    <property type="project" value="TreeGrafter"/>
</dbReference>
<dbReference type="InterPro" id="IPR035903">
    <property type="entry name" value="HesB-like_dom_sf"/>
</dbReference>
<dbReference type="Gene3D" id="2.60.300.12">
    <property type="entry name" value="HesB-like domain"/>
    <property type="match status" value="1"/>
</dbReference>
<proteinExistence type="inferred from homology"/>
<comment type="caution">
    <text evidence="3">The sequence shown here is derived from an EMBL/GenBank/DDBJ whole genome shotgun (WGS) entry which is preliminary data.</text>
</comment>
<dbReference type="AlphaFoldDB" id="A0A2U2AH98"/>
<protein>
    <submittedName>
        <fullName evidence="3">Iron-sulfur cluster assembly accessory protein</fullName>
    </submittedName>
</protein>
<dbReference type="Pfam" id="PF01521">
    <property type="entry name" value="Fe-S_biosyn"/>
    <property type="match status" value="1"/>
</dbReference>
<dbReference type="SUPFAM" id="SSF89360">
    <property type="entry name" value="HesB-like domain"/>
    <property type="match status" value="1"/>
</dbReference>
<evidence type="ECO:0000313" key="4">
    <source>
        <dbReference type="Proteomes" id="UP000245020"/>
    </source>
</evidence>